<feature type="coiled-coil region" evidence="1">
    <location>
        <begin position="524"/>
        <end position="551"/>
    </location>
</feature>
<sequence length="1008" mass="114811">MRGLQDIWKIGGFLADQNGDGVPDRVNVSMELKEGCVPQGLIDFCGRLGFETTALSFGFLGHERAQWHVVFRSSLEETFCALQGREVVFFYKTISELDELLLFLSAAWPGELAEYKHPICKVKLDGKAVIVNDELKIDAFYRDENTAASKKMVITGLTDIWNESGFLMKEEPSPLKETNVSFDFQQEPSLSLLKQCCYMAARIGMSSTKLHFPMTTGKGGGFSFSCRASQKGSPAVLVKGTGVELEGSEDSLLDMMGYLANAVHVSEGGDFGVWEQLPTANEEEELLFKLEWKEEPEIERAKKELASFLKGYASPAQLSAELFISEPLSERNRLKQELASQYGLRNVEVHSAFKPAYLWIEEKVLPRLSLYEGNAHSIEIECVKESREDCLELPIRWIQELYPVDLLIEKEIGISADNIRFSLIDEAESTICVKLLDDQGQLLIMESLNIPVSKMKYVEEGKFTYPTTGQVVVKDGEHILFEKRLPTDRELFYQYYQHEVLPLLWKETWNRTEGQGFTKPLFDRVEIEAAMSEEERRLNIDEERISSMEALHEDLYFNTLDYFTVRGEKEFGNGFPAPGGVYPFMKSEKGSRPKAKITAYKWRERDSGEAVTTKLVFDQSGAPVKAILERVEDGKTFERDIGTSDFKRDFRAVLDRHKLDAGLVRQWIPATSYNGEKIPVFEMVDRIEEQFFSPIKCSLFKPTVLIEAGHHANEVSSTPAIIELVQELSTEESSLLKKVNLVVIPCANPDGARLHDRMTADNPEWKQHAARYNAVGLEYAHVRYKKTVFGEADVVPLIMKRWAPDIIIDDHGIPSHEWVQPFAGYNSPPRFPVSYWIPNALIYGIGRELDGGQYPGHVHNLSVIADRIDQKLKGTDIYEKNHYWVNRVKKYGHQWLPDIFPIEQTNDLLFYKWKTETNEDSFNGIERYPEWVCADIISEAADETVYGEALDICKKAHKLFDLAIIEAAAETDTSFFAESSESVIELRRQRPLRLEGVKRNEEVTINRL</sequence>
<keyword evidence="3" id="KW-0645">Protease</keyword>
<reference evidence="4" key="1">
    <citation type="submission" date="2016-08" db="EMBL/GenBank/DDBJ databases">
        <authorList>
            <person name="Varghese N."/>
            <person name="Submissions Spin"/>
        </authorList>
    </citation>
    <scope>NUCLEOTIDE SEQUENCE [LARGE SCALE GENOMIC DNA]</scope>
    <source>
        <strain evidence="4">SGD-1123</strain>
    </source>
</reference>
<dbReference type="RefSeq" id="WP_058299199.1">
    <property type="nucleotide sequence ID" value="NZ_FMAU01000004.1"/>
</dbReference>
<keyword evidence="4" id="KW-1185">Reference proteome</keyword>
<feature type="domain" description="Peptidase M14" evidence="2">
    <location>
        <begin position="671"/>
        <end position="768"/>
    </location>
</feature>
<accession>A0A0V8HET2</accession>
<evidence type="ECO:0000259" key="2">
    <source>
        <dbReference type="Pfam" id="PF00246"/>
    </source>
</evidence>
<evidence type="ECO:0000313" key="3">
    <source>
        <dbReference type="EMBL" id="SCC21967.1"/>
    </source>
</evidence>
<dbReference type="GO" id="GO:0006508">
    <property type="term" value="P:proteolysis"/>
    <property type="evidence" value="ECO:0007669"/>
    <property type="project" value="InterPro"/>
</dbReference>
<name>A0A0V8HET2_9BACI</name>
<evidence type="ECO:0000256" key="1">
    <source>
        <dbReference type="SAM" id="Coils"/>
    </source>
</evidence>
<gene>
    <name evidence="3" type="ORF">GA0061094_3182</name>
</gene>
<dbReference type="GO" id="GO:0008270">
    <property type="term" value="F:zinc ion binding"/>
    <property type="evidence" value="ECO:0007669"/>
    <property type="project" value="InterPro"/>
</dbReference>
<keyword evidence="3" id="KW-0121">Carboxypeptidase</keyword>
<dbReference type="GO" id="GO:0004181">
    <property type="term" value="F:metallocarboxypeptidase activity"/>
    <property type="evidence" value="ECO:0007669"/>
    <property type="project" value="InterPro"/>
</dbReference>
<dbReference type="InterPro" id="IPR000834">
    <property type="entry name" value="Peptidase_M14"/>
</dbReference>
<proteinExistence type="predicted"/>
<dbReference type="SUPFAM" id="SSF53187">
    <property type="entry name" value="Zn-dependent exopeptidases"/>
    <property type="match status" value="1"/>
</dbReference>
<dbReference type="OrthoDB" id="7956186at2"/>
<dbReference type="EMBL" id="FMAU01000004">
    <property type="protein sequence ID" value="SCC21967.1"/>
    <property type="molecule type" value="Genomic_DNA"/>
</dbReference>
<keyword evidence="3" id="KW-0378">Hydrolase</keyword>
<dbReference type="Pfam" id="PF00246">
    <property type="entry name" value="Peptidase_M14"/>
    <property type="match status" value="1"/>
</dbReference>
<dbReference type="AlphaFoldDB" id="A0A0V8HET2"/>
<dbReference type="Gene3D" id="3.40.630.10">
    <property type="entry name" value="Zn peptidases"/>
    <property type="match status" value="1"/>
</dbReference>
<dbReference type="CDD" id="cd06232">
    <property type="entry name" value="M14-like"/>
    <property type="match status" value="1"/>
</dbReference>
<dbReference type="Proteomes" id="UP000181997">
    <property type="component" value="Unassembled WGS sequence"/>
</dbReference>
<protein>
    <submittedName>
        <fullName evidence="3">Zinc carboxypeptidase</fullName>
    </submittedName>
</protein>
<evidence type="ECO:0000313" key="4">
    <source>
        <dbReference type="Proteomes" id="UP000181997"/>
    </source>
</evidence>
<organism evidence="3 4">
    <name type="scientific">[Bacillus] enclensis</name>
    <dbReference type="NCBI Taxonomy" id="1402860"/>
    <lineage>
        <taxon>Bacteria</taxon>
        <taxon>Bacillati</taxon>
        <taxon>Bacillota</taxon>
        <taxon>Bacilli</taxon>
        <taxon>Bacillales</taxon>
        <taxon>Bacillaceae</taxon>
        <taxon>Rossellomorea</taxon>
    </lineage>
</organism>
<keyword evidence="1" id="KW-0175">Coiled coil</keyword>